<comment type="caution">
    <text evidence="1">The sequence shown here is derived from an EMBL/GenBank/DDBJ whole genome shotgun (WGS) entry which is preliminary data.</text>
</comment>
<proteinExistence type="predicted"/>
<dbReference type="OrthoDB" id="2593732at2759"/>
<evidence type="ECO:0000313" key="1">
    <source>
        <dbReference type="EMBL" id="EPS39219.1"/>
    </source>
</evidence>
<dbReference type="CDD" id="cd12148">
    <property type="entry name" value="fungal_TF_MHR"/>
    <property type="match status" value="1"/>
</dbReference>
<dbReference type="STRING" id="1284197.S8A8M5"/>
<reference evidence="2" key="2">
    <citation type="submission" date="2013-04" db="EMBL/GenBank/DDBJ databases">
        <title>Genomic mechanisms accounting for the adaptation to parasitism in nematode-trapping fungi.</title>
        <authorList>
            <person name="Ahren D.G."/>
        </authorList>
    </citation>
    <scope>NUCLEOTIDE SEQUENCE [LARGE SCALE GENOMIC DNA]</scope>
    <source>
        <strain evidence="2">CBS 200.50</strain>
    </source>
</reference>
<dbReference type="HOGENOM" id="CLU_829046_0_0_1"/>
<sequence>MVIGLENASGYPDLLIGPGADPVLPSDGSGQTPKCTRCGKLGLKCDYADHFRLKKRGSIRETRLLYENKIEKYRTILNCIRNSNTPLLNRLLARLHTDGSLEDILLFIRDEWSAAPITEASSICTDLTSFEHTIADVREDSEAAAFDLSLVDDRPFIRGDAKTWTTVTDDDVLISYLLSSYITWEVNTTPCVDMEIFLAAMEVGDNNFCSPLLVNSILAQGSYHMIGLPDRYNSRSHKYLHHLFFQEALRLWQEENSTASSIATAQAGLVLFRLMCCYDLDTVAGMTMDSILAIIARCVSEAGHSIGRPNGGFSQETDRKMQKSIVVAQRAAFAS</sequence>
<organism evidence="1 2">
    <name type="scientific">Dactylellina haptotyla (strain CBS 200.50)</name>
    <name type="common">Nematode-trapping fungus</name>
    <name type="synonym">Monacrosporium haptotylum</name>
    <dbReference type="NCBI Taxonomy" id="1284197"/>
    <lineage>
        <taxon>Eukaryota</taxon>
        <taxon>Fungi</taxon>
        <taxon>Dikarya</taxon>
        <taxon>Ascomycota</taxon>
        <taxon>Pezizomycotina</taxon>
        <taxon>Orbiliomycetes</taxon>
        <taxon>Orbiliales</taxon>
        <taxon>Orbiliaceae</taxon>
        <taxon>Dactylellina</taxon>
    </lineage>
</organism>
<dbReference type="EMBL" id="AQGS01000484">
    <property type="protein sequence ID" value="EPS39219.1"/>
    <property type="molecule type" value="Genomic_DNA"/>
</dbReference>
<accession>S8A8M5</accession>
<dbReference type="PANTHER" id="PTHR47256">
    <property type="entry name" value="ZN(II)2CYS6 TRANSCRIPTION FACTOR (EUROFUNG)-RELATED"/>
    <property type="match status" value="1"/>
</dbReference>
<name>S8A8M5_DACHA</name>
<evidence type="ECO:0008006" key="3">
    <source>
        <dbReference type="Google" id="ProtNLM"/>
    </source>
</evidence>
<evidence type="ECO:0000313" key="2">
    <source>
        <dbReference type="Proteomes" id="UP000015100"/>
    </source>
</evidence>
<dbReference type="AlphaFoldDB" id="S8A8M5"/>
<protein>
    <recommendedName>
        <fullName evidence="3">Zn(2)-C6 fungal-type domain-containing protein</fullName>
    </recommendedName>
</protein>
<gene>
    <name evidence="1" type="ORF">H072_6971</name>
</gene>
<dbReference type="Proteomes" id="UP000015100">
    <property type="component" value="Unassembled WGS sequence"/>
</dbReference>
<dbReference type="InterPro" id="IPR053187">
    <property type="entry name" value="Notoamide_regulator"/>
</dbReference>
<keyword evidence="2" id="KW-1185">Reference proteome</keyword>
<reference evidence="1 2" key="1">
    <citation type="journal article" date="2013" name="PLoS Genet.">
        <title>Genomic mechanisms accounting for the adaptation to parasitism in nematode-trapping fungi.</title>
        <authorList>
            <person name="Meerupati T."/>
            <person name="Andersson K.M."/>
            <person name="Friman E."/>
            <person name="Kumar D."/>
            <person name="Tunlid A."/>
            <person name="Ahren D."/>
        </authorList>
    </citation>
    <scope>NUCLEOTIDE SEQUENCE [LARGE SCALE GENOMIC DNA]</scope>
    <source>
        <strain evidence="1 2">CBS 200.50</strain>
    </source>
</reference>
<dbReference type="PANTHER" id="PTHR47256:SF3">
    <property type="entry name" value="ZN(II)2CYS6 TRANSCRIPTION FACTOR (EUROFUNG)"/>
    <property type="match status" value="1"/>
</dbReference>